<evidence type="ECO:0000256" key="2">
    <source>
        <dbReference type="ARBA" id="ARBA00022490"/>
    </source>
</evidence>
<dbReference type="SUPFAM" id="SSF48371">
    <property type="entry name" value="ARM repeat"/>
    <property type="match status" value="1"/>
</dbReference>
<dbReference type="InterPro" id="IPR015403">
    <property type="entry name" value="Mon2/Sec7/BIG1-like_HDS"/>
</dbReference>
<dbReference type="InterPro" id="IPR035999">
    <property type="entry name" value="Sec7_dom_sf"/>
</dbReference>
<comment type="subcellular location">
    <subcellularLocation>
        <location evidence="1">Cytoplasm</location>
    </subcellularLocation>
</comment>
<keyword evidence="2" id="KW-0963">Cytoplasm</keyword>
<dbReference type="GO" id="GO:0005085">
    <property type="term" value="F:guanyl-nucleotide exchange factor activity"/>
    <property type="evidence" value="ECO:0007669"/>
    <property type="project" value="InterPro"/>
</dbReference>
<dbReference type="Pfam" id="PF01369">
    <property type="entry name" value="Sec7"/>
    <property type="match status" value="1"/>
</dbReference>
<dbReference type="SMART" id="SM00222">
    <property type="entry name" value="Sec7"/>
    <property type="match status" value="1"/>
</dbReference>
<dbReference type="Proteomes" id="UP000179807">
    <property type="component" value="Unassembled WGS sequence"/>
</dbReference>
<evidence type="ECO:0000313" key="4">
    <source>
        <dbReference type="EMBL" id="OHS98584.1"/>
    </source>
</evidence>
<dbReference type="Gene3D" id="1.10.220.20">
    <property type="match status" value="1"/>
</dbReference>
<dbReference type="InterPro" id="IPR016024">
    <property type="entry name" value="ARM-type_fold"/>
</dbReference>
<dbReference type="CDD" id="cd00171">
    <property type="entry name" value="Sec7"/>
    <property type="match status" value="1"/>
</dbReference>
<dbReference type="FunFam" id="1.10.1000.11:FF:000002">
    <property type="entry name" value="Cytohesin 1"/>
    <property type="match status" value="1"/>
</dbReference>
<accession>A0A1J4JHF8</accession>
<dbReference type="GO" id="GO:0005737">
    <property type="term" value="C:cytoplasm"/>
    <property type="evidence" value="ECO:0007669"/>
    <property type="project" value="UniProtKB-SubCell"/>
</dbReference>
<dbReference type="EMBL" id="MLAK01001048">
    <property type="protein sequence ID" value="OHS98584.1"/>
    <property type="molecule type" value="Genomic_DNA"/>
</dbReference>
<dbReference type="OrthoDB" id="18431at2759"/>
<dbReference type="InterPro" id="IPR000904">
    <property type="entry name" value="Sec7_dom"/>
</dbReference>
<dbReference type="GeneID" id="94844704"/>
<gene>
    <name evidence="4" type="ORF">TRFO_35012</name>
</gene>
<dbReference type="Pfam" id="PF09324">
    <property type="entry name" value="Sec7-like_HDS"/>
    <property type="match status" value="1"/>
</dbReference>
<dbReference type="SUPFAM" id="SSF48425">
    <property type="entry name" value="Sec7 domain"/>
    <property type="match status" value="1"/>
</dbReference>
<organism evidence="4 5">
    <name type="scientific">Tritrichomonas foetus</name>
    <dbReference type="NCBI Taxonomy" id="1144522"/>
    <lineage>
        <taxon>Eukaryota</taxon>
        <taxon>Metamonada</taxon>
        <taxon>Parabasalia</taxon>
        <taxon>Tritrichomonadida</taxon>
        <taxon>Tritrichomonadidae</taxon>
        <taxon>Tritrichomonas</taxon>
    </lineage>
</organism>
<protein>
    <submittedName>
        <fullName evidence="4">Sec7 domain containing protein</fullName>
    </submittedName>
</protein>
<reference evidence="4" key="1">
    <citation type="submission" date="2016-10" db="EMBL/GenBank/DDBJ databases">
        <authorList>
            <person name="Benchimol M."/>
            <person name="Almeida L.G."/>
            <person name="Vasconcelos A.T."/>
            <person name="Perreira-Neves A."/>
            <person name="Rosa I.A."/>
            <person name="Tasca T."/>
            <person name="Bogo M.R."/>
            <person name="de Souza W."/>
        </authorList>
    </citation>
    <scope>NUCLEOTIDE SEQUENCE [LARGE SCALE GENOMIC DNA]</scope>
    <source>
        <strain evidence="4">K</strain>
    </source>
</reference>
<dbReference type="InterPro" id="IPR032691">
    <property type="entry name" value="Mon2/Sec7/BIG1-like_HUS"/>
</dbReference>
<dbReference type="PANTHER" id="PTHR10663:SF375">
    <property type="entry name" value="LD29171P"/>
    <property type="match status" value="1"/>
</dbReference>
<dbReference type="Pfam" id="PF12783">
    <property type="entry name" value="Sec7-like_HUS"/>
    <property type="match status" value="1"/>
</dbReference>
<dbReference type="VEuPathDB" id="TrichDB:TRFO_35012"/>
<proteinExistence type="predicted"/>
<dbReference type="GO" id="GO:0032012">
    <property type="term" value="P:regulation of ARF protein signal transduction"/>
    <property type="evidence" value="ECO:0007669"/>
    <property type="project" value="InterPro"/>
</dbReference>
<name>A0A1J4JHF8_9EUKA</name>
<feature type="domain" description="SEC7" evidence="3">
    <location>
        <begin position="434"/>
        <end position="619"/>
    </location>
</feature>
<dbReference type="RefSeq" id="XP_068351721.1">
    <property type="nucleotide sequence ID" value="XM_068510000.1"/>
</dbReference>
<dbReference type="Gene3D" id="1.10.1000.11">
    <property type="entry name" value="Arf Nucleotide-binding Site Opener,domain 2"/>
    <property type="match status" value="1"/>
</dbReference>
<evidence type="ECO:0000256" key="1">
    <source>
        <dbReference type="ARBA" id="ARBA00004496"/>
    </source>
</evidence>
<evidence type="ECO:0000313" key="5">
    <source>
        <dbReference type="Proteomes" id="UP000179807"/>
    </source>
</evidence>
<dbReference type="PROSITE" id="PS50190">
    <property type="entry name" value="SEC7"/>
    <property type="match status" value="1"/>
</dbReference>
<sequence length="1349" mass="154067">MSTAAAFIPLIHGQLAELKKLCGNLFHRSIRDSIVSTENYIQHINSNSDQIDFKIALDPFFKAVRDDQKFLPTVLDCFYNVFHQSTKDFFLSRALTQSIITILIESNRGNSDEVNLRCCNVCIACLRSYSGIHFAHGKLLRKMFILLFQIYNDSENPNTLNSISTAIKESLTALFDSYLTPPEMPTGFKNVEELAKSATDGLLQNTLAISHYLEPVLKDGDYSASIRDVDVYVVLSLLSKIIYQNKMQLRTIKLASDFLVTSLKNNSSFYKTSTFNLLLKSKIHLAAMSLALDPRMPTQKATAELIIVLWENFAPIYFENLNELLVKGLCQALFSPEPGVLLRGLTIFDALTSKPQLFVDAFVNYDCDDTGYFKNTFEDTINRVVSISFPDSVQTEVQKLAVEVIVHVLKSLWVYFNNFQPSDNSKLEPEAPQSFLDAKKTKNVFNQGLDIFKGSWKKGLRYFFDHHFCEDNPASIAKFLFTTPALSAVMIGEVLGNVDKVDVLKEFLKLFDFKGVSFENAFRQFLSKFQIPGEAQMIDRVMEQFGTKYYNDNPKLFSCADTVYVLAFSTLMLHTDAHHPNVTSRMSLNEFIANNHGIDNGNDLPAEFLEELYNGITKQKIFVQATASNDVPSNSSLLNRRQRAEMFKAQCQNTLASARQRVVSTQLTKQFHKSESPLFIGPMFQAIWGGALGTLTMTFEQVNERKIYNFCLDGLTYAVHIASHCFIDEALDTLVDAFAKFTALRKSSNEIKTKNIDCTKALINIAIEDGNFLRNAWPIVLGEISAIDKIEQSNNEAFSKADDIFMNNSQLLDRESILDFVQAMCEVSRHELQENPPRMTMCQKLSIVAHHNLKREHFIWSKMWNIIGNYLKNIGSSFYFDIAVIVIDILKQLANKFLDQKELIDFHFQEHFMSPFSDIFEAQSDVKIKLLIISCVQQLIEVHAHSIHSGWTTIFGILNTATIIPETQKLCFETVTYLIDKLLPILSVHYVHLLTIVSSFVQRAPEELKLASVPLFTKISDHMIIKDDISEEEIDKWQTLFLSLEIASKVESPQVRNSAHVVLMTILQKSIPQKFVEVITTELLEIHLPQILVGGKEETKEFYSQTSPLLKQLYDEVILPNWNDYFIHYYSLFIKLFENCVLSGSLEMCNVGQSVLLSFVQDTYSSLSHEQHILMTECYNRIADSLFKSLFDLNNGIKFIKSLENCVVASQNEKDIANKYIEILYKIDQLSSDEPEGRRYKHQFWSVNRLILLKSLLVFGESELDRINECIYRTVTIFVEMDCAKFLDEKAAVSWNENVFVTLQLLNKMEQNMFLECFKKSAKYVVEMVTAKSLDVRKQIGFSLKRKLI</sequence>
<comment type="caution">
    <text evidence="4">The sequence shown here is derived from an EMBL/GenBank/DDBJ whole genome shotgun (WGS) entry which is preliminary data.</text>
</comment>
<dbReference type="InterPro" id="IPR023394">
    <property type="entry name" value="Sec7_C_sf"/>
</dbReference>
<keyword evidence="5" id="KW-1185">Reference proteome</keyword>
<dbReference type="PANTHER" id="PTHR10663">
    <property type="entry name" value="GUANYL-NUCLEOTIDE EXCHANGE FACTOR"/>
    <property type="match status" value="1"/>
</dbReference>
<evidence type="ECO:0000259" key="3">
    <source>
        <dbReference type="PROSITE" id="PS50190"/>
    </source>
</evidence>